<evidence type="ECO:0000256" key="1">
    <source>
        <dbReference type="ARBA" id="ARBA00022723"/>
    </source>
</evidence>
<evidence type="ECO:0000313" key="3">
    <source>
        <dbReference type="EMBL" id="MCQ4924708.1"/>
    </source>
</evidence>
<gene>
    <name evidence="3" type="ORF">NE686_16510</name>
</gene>
<reference evidence="3 4" key="1">
    <citation type="submission" date="2022-06" db="EMBL/GenBank/DDBJ databases">
        <title>Isolation of gut microbiota from human fecal samples.</title>
        <authorList>
            <person name="Pamer E.G."/>
            <person name="Barat B."/>
            <person name="Waligurski E."/>
            <person name="Medina S."/>
            <person name="Paddock L."/>
            <person name="Mostad J."/>
        </authorList>
    </citation>
    <scope>NUCLEOTIDE SEQUENCE [LARGE SCALE GENOMIC DNA]</scope>
    <source>
        <strain evidence="3 4">DFI.7.95</strain>
    </source>
</reference>
<dbReference type="Proteomes" id="UP001524478">
    <property type="component" value="Unassembled WGS sequence"/>
</dbReference>
<evidence type="ECO:0000259" key="2">
    <source>
        <dbReference type="PROSITE" id="PS50846"/>
    </source>
</evidence>
<accession>A0ABT1SE02</accession>
<evidence type="ECO:0000313" key="4">
    <source>
        <dbReference type="Proteomes" id="UP001524478"/>
    </source>
</evidence>
<name>A0ABT1SE02_9FIRM</name>
<dbReference type="RefSeq" id="WP_216561139.1">
    <property type="nucleotide sequence ID" value="NZ_JAHLOH010000045.1"/>
</dbReference>
<dbReference type="CDD" id="cd00371">
    <property type="entry name" value="HMA"/>
    <property type="match status" value="1"/>
</dbReference>
<proteinExistence type="predicted"/>
<dbReference type="InterPro" id="IPR006121">
    <property type="entry name" value="HMA_dom"/>
</dbReference>
<keyword evidence="4" id="KW-1185">Reference proteome</keyword>
<keyword evidence="1" id="KW-0479">Metal-binding</keyword>
<organism evidence="3 4">
    <name type="scientific">Tissierella carlieri</name>
    <dbReference type="NCBI Taxonomy" id="689904"/>
    <lineage>
        <taxon>Bacteria</taxon>
        <taxon>Bacillati</taxon>
        <taxon>Bacillota</taxon>
        <taxon>Tissierellia</taxon>
        <taxon>Tissierellales</taxon>
        <taxon>Tissierellaceae</taxon>
        <taxon>Tissierella</taxon>
    </lineage>
</organism>
<protein>
    <submittedName>
        <fullName evidence="3">Heavy-metal-associated domain-containing protein</fullName>
    </submittedName>
</protein>
<feature type="domain" description="HMA" evidence="2">
    <location>
        <begin position="1"/>
        <end position="66"/>
    </location>
</feature>
<dbReference type="PROSITE" id="PS01047">
    <property type="entry name" value="HMA_1"/>
    <property type="match status" value="1"/>
</dbReference>
<dbReference type="PROSITE" id="PS50846">
    <property type="entry name" value="HMA_2"/>
    <property type="match status" value="1"/>
</dbReference>
<sequence length="71" mass="7776">MKKKILIEGMSCHNCVHHVTETLSELIGVSNVSVKLEEKYALADIDSNVKDEDIKAAVSEAGYEIVGIEVM</sequence>
<comment type="caution">
    <text evidence="3">The sequence shown here is derived from an EMBL/GenBank/DDBJ whole genome shotgun (WGS) entry which is preliminary data.</text>
</comment>
<dbReference type="InterPro" id="IPR017969">
    <property type="entry name" value="Heavy-metal-associated_CS"/>
</dbReference>
<dbReference type="Pfam" id="PF00403">
    <property type="entry name" value="HMA"/>
    <property type="match status" value="1"/>
</dbReference>
<dbReference type="EMBL" id="JANGAC010000015">
    <property type="protein sequence ID" value="MCQ4924708.1"/>
    <property type="molecule type" value="Genomic_DNA"/>
</dbReference>